<comment type="caution">
    <text evidence="5">The sequence shown here is derived from an EMBL/GenBank/DDBJ whole genome shotgun (WGS) entry which is preliminary data.</text>
</comment>
<dbReference type="EMBL" id="VYKK01000001">
    <property type="protein sequence ID" value="KAA9008695.1"/>
    <property type="molecule type" value="Genomic_DNA"/>
</dbReference>
<dbReference type="Gene3D" id="3.20.20.80">
    <property type="entry name" value="Glycosidases"/>
    <property type="match status" value="1"/>
</dbReference>
<evidence type="ECO:0000313" key="6">
    <source>
        <dbReference type="Proteomes" id="UP000367750"/>
    </source>
</evidence>
<dbReference type="SUPFAM" id="SSF51445">
    <property type="entry name" value="(Trans)glycosidases"/>
    <property type="match status" value="1"/>
</dbReference>
<evidence type="ECO:0000256" key="1">
    <source>
        <dbReference type="ARBA" id="ARBA00010687"/>
    </source>
</evidence>
<evidence type="ECO:0000313" key="5">
    <source>
        <dbReference type="EMBL" id="KAA9008695.1"/>
    </source>
</evidence>
<evidence type="ECO:0000256" key="4">
    <source>
        <dbReference type="RuleBase" id="RU361192"/>
    </source>
</evidence>
<name>A0A5J5GKG6_9BACL</name>
<dbReference type="Pfam" id="PF07745">
    <property type="entry name" value="Glyco_hydro_53"/>
    <property type="match status" value="1"/>
</dbReference>
<gene>
    <name evidence="5" type="ORF">F4V43_00705</name>
</gene>
<dbReference type="AlphaFoldDB" id="A0A5J5GKG6"/>
<accession>A0A5J5GKG6</accession>
<evidence type="ECO:0000256" key="3">
    <source>
        <dbReference type="ARBA" id="ARBA00023295"/>
    </source>
</evidence>
<proteinExistence type="inferred from homology"/>
<dbReference type="PANTHER" id="PTHR34983">
    <property type="entry name" value="ARABINOGALACTAN ENDO-BETA-1,4-GALACTANASE A"/>
    <property type="match status" value="1"/>
</dbReference>
<organism evidence="5 6">
    <name type="scientific">Paenibacillus spiritus</name>
    <dbReference type="NCBI Taxonomy" id="2496557"/>
    <lineage>
        <taxon>Bacteria</taxon>
        <taxon>Bacillati</taxon>
        <taxon>Bacillota</taxon>
        <taxon>Bacilli</taxon>
        <taxon>Bacillales</taxon>
        <taxon>Paenibacillaceae</taxon>
        <taxon>Paenibacillus</taxon>
    </lineage>
</organism>
<dbReference type="OrthoDB" id="9768786at2"/>
<keyword evidence="6" id="KW-1185">Reference proteome</keyword>
<comment type="catalytic activity">
    <reaction evidence="4">
        <text>The enzyme specifically hydrolyzes (1-&gt;4)-beta-D-galactosidic linkages in type I arabinogalactans.</text>
        <dbReference type="EC" id="3.2.1.89"/>
    </reaction>
</comment>
<comment type="similarity">
    <text evidence="1 4">Belongs to the glycosyl hydrolase 53 family.</text>
</comment>
<dbReference type="GO" id="GO:0031218">
    <property type="term" value="F:arabinogalactan endo-1,4-beta-galactosidase activity"/>
    <property type="evidence" value="ECO:0007669"/>
    <property type="project" value="UniProtKB-EC"/>
</dbReference>
<reference evidence="5 6" key="1">
    <citation type="submission" date="2019-09" db="EMBL/GenBank/DDBJ databases">
        <title>Bacillus ochoae sp. nov., Paenibacillus whitsoniae sp. nov., Paenibacillus spiritus sp. nov. Isolated from the Mars Exploration Rover during spacecraft assembly.</title>
        <authorList>
            <person name="Seuylemezian A."/>
            <person name="Vaishampayan P."/>
        </authorList>
    </citation>
    <scope>NUCLEOTIDE SEQUENCE [LARGE SCALE GENOMIC DNA]</scope>
    <source>
        <strain evidence="5 6">MER_111</strain>
    </source>
</reference>
<evidence type="ECO:0000256" key="2">
    <source>
        <dbReference type="ARBA" id="ARBA00022801"/>
    </source>
</evidence>
<dbReference type="GO" id="GO:0015926">
    <property type="term" value="F:glucosidase activity"/>
    <property type="evidence" value="ECO:0007669"/>
    <property type="project" value="InterPro"/>
</dbReference>
<dbReference type="Proteomes" id="UP000367750">
    <property type="component" value="Unassembled WGS sequence"/>
</dbReference>
<dbReference type="EC" id="3.2.1.89" evidence="4"/>
<dbReference type="InterPro" id="IPR017853">
    <property type="entry name" value="GH"/>
</dbReference>
<dbReference type="InterPro" id="IPR011683">
    <property type="entry name" value="Glyco_hydro_53"/>
</dbReference>
<dbReference type="PANTHER" id="PTHR34983:SF2">
    <property type="entry name" value="ENDO-BETA-1,4-GALACTANASE"/>
    <property type="match status" value="1"/>
</dbReference>
<dbReference type="GO" id="GO:0045490">
    <property type="term" value="P:pectin catabolic process"/>
    <property type="evidence" value="ECO:0007669"/>
    <property type="project" value="TreeGrafter"/>
</dbReference>
<sequence>MDISFWDEIVTEGGAFYENGNEKDLLQILKDSGVNSIRLRLWNDPEAGYVNLERTLMTAAKIKAAGLHFLLDFHYSDYWADPQKQTKPKAWERLSFPELAEAVGVFTEQALTALKEQGTLPDMVQIGNEITPGMLWEEGKVGVPADVGTTRERWIGDEACDNDRQWTQLAKLIQAGVEAVRRVEDEDHKLEVMIHLDRGGDNGASRYVLDRLLERGVRFDVIGQSFYPWWHGTLEDLEANLKDLAVRYGKDLVVVETAYPWTLTPEDGLEFIVNAEDQLLAGCPATVEGQTRYLSELMAVIRRTPDGRGRGFHYWEPAWIPSKSEWSVGHANNWSNLTLFDFKGNRLDSLDVLRP</sequence>
<protein>
    <recommendedName>
        <fullName evidence="4">Arabinogalactan endo-beta-1,4-galactanase</fullName>
        <ecNumber evidence="4">3.2.1.89</ecNumber>
    </recommendedName>
</protein>
<keyword evidence="2 4" id="KW-0378">Hydrolase</keyword>
<keyword evidence="3 4" id="KW-0326">Glycosidase</keyword>